<dbReference type="HOGENOM" id="CLU_1944253_0_0_11"/>
<dbReference type="KEGG" id="ach:Achl_4322"/>
<name>B8HIM6_PSECP</name>
<keyword evidence="1" id="KW-0614">Plasmid</keyword>
<geneLocation type="plasmid" evidence="1 2">
    <name>pACHL01</name>
</geneLocation>
<proteinExistence type="predicted"/>
<gene>
    <name evidence="1" type="ordered locus">Achl_4322</name>
</gene>
<dbReference type="EMBL" id="CP001342">
    <property type="protein sequence ID" value="ACL42273.1"/>
    <property type="molecule type" value="Genomic_DNA"/>
</dbReference>
<reference evidence="1" key="1">
    <citation type="submission" date="2009-01" db="EMBL/GenBank/DDBJ databases">
        <title>Complete sequence of plasmid1 of Arthrobacter chlorophenolicus A6.</title>
        <authorList>
            <consortium name="US DOE Joint Genome Institute"/>
            <person name="Lucas S."/>
            <person name="Copeland A."/>
            <person name="Lapidus A."/>
            <person name="Glavina del Rio T."/>
            <person name="Tice H."/>
            <person name="Bruce D."/>
            <person name="Goodwin L."/>
            <person name="Pitluck S."/>
            <person name="Goltsman E."/>
            <person name="Clum A."/>
            <person name="Larimer F."/>
            <person name="Land M."/>
            <person name="Hauser L."/>
            <person name="Kyrpides N."/>
            <person name="Mikhailova N."/>
            <person name="Jansson J."/>
            <person name="Richardson P."/>
        </authorList>
    </citation>
    <scope>NUCLEOTIDE SEQUENCE [LARGE SCALE GENOMIC DNA]</scope>
    <source>
        <strain evidence="1">A6</strain>
        <plasmid evidence="1">pACHL01</plasmid>
    </source>
</reference>
<evidence type="ECO:0000313" key="2">
    <source>
        <dbReference type="Proteomes" id="UP000002505"/>
    </source>
</evidence>
<evidence type="ECO:0000313" key="1">
    <source>
        <dbReference type="EMBL" id="ACL42273.1"/>
    </source>
</evidence>
<accession>B8HIM6</accession>
<keyword evidence="2" id="KW-1185">Reference proteome</keyword>
<dbReference type="Proteomes" id="UP000002505">
    <property type="component" value="Plasmid pACHL01"/>
</dbReference>
<organism evidence="1 2">
    <name type="scientific">Pseudarthrobacter chlorophenolicus (strain ATCC 700700 / DSM 12829 / CIP 107037 / JCM 12360 / KCTC 9906 / NCIMB 13794 / A6)</name>
    <name type="common">Arthrobacter chlorophenolicus</name>
    <dbReference type="NCBI Taxonomy" id="452863"/>
    <lineage>
        <taxon>Bacteria</taxon>
        <taxon>Bacillati</taxon>
        <taxon>Actinomycetota</taxon>
        <taxon>Actinomycetes</taxon>
        <taxon>Micrococcales</taxon>
        <taxon>Micrococcaceae</taxon>
        <taxon>Pseudarthrobacter</taxon>
    </lineage>
</organism>
<protein>
    <submittedName>
        <fullName evidence="1">Uncharacterized protein</fullName>
    </submittedName>
</protein>
<dbReference type="AlphaFoldDB" id="B8HIM6"/>
<sequence>MTTTITPAEARDYLGDYLNQEAEDHPDAEDWFYDLEDHLRSLDTSHPICGRLVVALEPFLNDDERIGSMMYPVGETIAFLEREAPGGPFDSYLAGLTAAIEADHQRWVAHVAAAGTEAAWTVESGPPEL</sequence>
<dbReference type="RefSeq" id="WP_012623290.1">
    <property type="nucleotide sequence ID" value="NC_011879.1"/>
</dbReference>